<evidence type="ECO:0000313" key="2">
    <source>
        <dbReference type="Proteomes" id="UP001633002"/>
    </source>
</evidence>
<name>A0ABD3H3H2_9MARC</name>
<reference evidence="1 2" key="1">
    <citation type="submission" date="2024-09" db="EMBL/GenBank/DDBJ databases">
        <title>Chromosome-scale assembly of Riccia sorocarpa.</title>
        <authorList>
            <person name="Paukszto L."/>
        </authorList>
    </citation>
    <scope>NUCLEOTIDE SEQUENCE [LARGE SCALE GENOMIC DNA]</scope>
    <source>
        <strain evidence="1">LP-2024</strain>
        <tissue evidence="1">Aerial parts of the thallus</tissue>
    </source>
</reference>
<sequence>MSMIAMERGDSQLHIHGVLSIKVSITRSLKADISTAIGWKENGPLGGSICVKKITYTIRKIGGLAGYCLKVEVKDKPGTPKSDPDPMDLDLVNRIDIVHVDELK</sequence>
<keyword evidence="2" id="KW-1185">Reference proteome</keyword>
<dbReference type="AlphaFoldDB" id="A0ABD3H3H2"/>
<dbReference type="EMBL" id="JBJQOH010000006">
    <property type="protein sequence ID" value="KAL3685137.1"/>
    <property type="molecule type" value="Genomic_DNA"/>
</dbReference>
<protein>
    <submittedName>
        <fullName evidence="1">Uncharacterized protein</fullName>
    </submittedName>
</protein>
<gene>
    <name evidence="1" type="ORF">R1sor_003159</name>
</gene>
<accession>A0ABD3H3H2</accession>
<evidence type="ECO:0000313" key="1">
    <source>
        <dbReference type="EMBL" id="KAL3685137.1"/>
    </source>
</evidence>
<comment type="caution">
    <text evidence="1">The sequence shown here is derived from an EMBL/GenBank/DDBJ whole genome shotgun (WGS) entry which is preliminary data.</text>
</comment>
<dbReference type="Proteomes" id="UP001633002">
    <property type="component" value="Unassembled WGS sequence"/>
</dbReference>
<organism evidence="1 2">
    <name type="scientific">Riccia sorocarpa</name>
    <dbReference type="NCBI Taxonomy" id="122646"/>
    <lineage>
        <taxon>Eukaryota</taxon>
        <taxon>Viridiplantae</taxon>
        <taxon>Streptophyta</taxon>
        <taxon>Embryophyta</taxon>
        <taxon>Marchantiophyta</taxon>
        <taxon>Marchantiopsida</taxon>
        <taxon>Marchantiidae</taxon>
        <taxon>Marchantiales</taxon>
        <taxon>Ricciaceae</taxon>
        <taxon>Riccia</taxon>
    </lineage>
</organism>
<proteinExistence type="predicted"/>